<dbReference type="CDD" id="cd00221">
    <property type="entry name" value="Vsr"/>
    <property type="match status" value="1"/>
</dbReference>
<evidence type="ECO:0000313" key="8">
    <source>
        <dbReference type="Proteomes" id="UP001205566"/>
    </source>
</evidence>
<evidence type="ECO:0000256" key="4">
    <source>
        <dbReference type="ARBA" id="ARBA00022801"/>
    </source>
</evidence>
<dbReference type="Proteomes" id="UP001205566">
    <property type="component" value="Unassembled WGS sequence"/>
</dbReference>
<evidence type="ECO:0000313" key="7">
    <source>
        <dbReference type="EMBL" id="MCQ3828457.1"/>
    </source>
</evidence>
<gene>
    <name evidence="7" type="primary">vsr</name>
    <name evidence="7" type="ORF">HXX02_03285</name>
</gene>
<dbReference type="Gene3D" id="3.40.960.10">
    <property type="entry name" value="VSR Endonuclease"/>
    <property type="match status" value="1"/>
</dbReference>
<organism evidence="7 8">
    <name type="scientific">Microbulbifer elongatus</name>
    <dbReference type="NCBI Taxonomy" id="86173"/>
    <lineage>
        <taxon>Bacteria</taxon>
        <taxon>Pseudomonadati</taxon>
        <taxon>Pseudomonadota</taxon>
        <taxon>Gammaproteobacteria</taxon>
        <taxon>Cellvibrionales</taxon>
        <taxon>Microbulbiferaceae</taxon>
        <taxon>Microbulbifer</taxon>
    </lineage>
</organism>
<dbReference type="InterPro" id="IPR011335">
    <property type="entry name" value="Restrct_endonuc-II-like"/>
</dbReference>
<evidence type="ECO:0000256" key="3">
    <source>
        <dbReference type="ARBA" id="ARBA00022763"/>
    </source>
</evidence>
<dbReference type="NCBIfam" id="TIGR00632">
    <property type="entry name" value="vsr"/>
    <property type="match status" value="1"/>
</dbReference>
<protein>
    <submittedName>
        <fullName evidence="7">DNA mismatch endonuclease Vsr</fullName>
    </submittedName>
</protein>
<evidence type="ECO:0000256" key="2">
    <source>
        <dbReference type="ARBA" id="ARBA00022759"/>
    </source>
</evidence>
<sequence>MRRKLDIVDRRTRSRMMAGIRGRDTKIEVRIRKALWGLGFRYRIPRAKGYKGLPGIPDMVLPKYRAVILINGCFFHGHDCHLFRLPKQNRQFWKEKIEKNRKRDASFSNARKTLGWKTLIVWECSLRGKTAIPFDLLVEKLSRWVVEGAGDMELHGESEN</sequence>
<keyword evidence="5" id="KW-0234">DNA repair</keyword>
<dbReference type="Pfam" id="PF03852">
    <property type="entry name" value="Vsr"/>
    <property type="match status" value="1"/>
</dbReference>
<keyword evidence="3" id="KW-0227">DNA damage</keyword>
<keyword evidence="4" id="KW-0378">Hydrolase</keyword>
<dbReference type="GO" id="GO:0004519">
    <property type="term" value="F:endonuclease activity"/>
    <property type="evidence" value="ECO:0007669"/>
    <property type="project" value="UniProtKB-KW"/>
</dbReference>
<reference evidence="7" key="1">
    <citation type="thesis" date="2020" institute="Technische Universitat Dresden" country="Dresden, Germany">
        <title>The Agarolytic System of Microbulbifer elongatus PORT2, Isolated from Batu Karas, Pangandaran West Java Indonesia.</title>
        <authorList>
            <person name="Anggraeni S.R."/>
        </authorList>
    </citation>
    <scope>NUCLEOTIDE SEQUENCE</scope>
    <source>
        <strain evidence="7">PORT2</strain>
    </source>
</reference>
<proteinExistence type="inferred from homology"/>
<keyword evidence="1" id="KW-0540">Nuclease</keyword>
<evidence type="ECO:0000256" key="6">
    <source>
        <dbReference type="ARBA" id="ARBA00029466"/>
    </source>
</evidence>
<name>A0ABT1NXC2_9GAMM</name>
<keyword evidence="2 7" id="KW-0255">Endonuclease</keyword>
<evidence type="ECO:0000256" key="1">
    <source>
        <dbReference type="ARBA" id="ARBA00022722"/>
    </source>
</evidence>
<dbReference type="SUPFAM" id="SSF52980">
    <property type="entry name" value="Restriction endonuclease-like"/>
    <property type="match status" value="1"/>
</dbReference>
<dbReference type="EMBL" id="JACASI010000011">
    <property type="protein sequence ID" value="MCQ3828457.1"/>
    <property type="molecule type" value="Genomic_DNA"/>
</dbReference>
<comment type="caution">
    <text evidence="7">The sequence shown here is derived from an EMBL/GenBank/DDBJ whole genome shotgun (WGS) entry which is preliminary data.</text>
</comment>
<evidence type="ECO:0000256" key="5">
    <source>
        <dbReference type="ARBA" id="ARBA00023204"/>
    </source>
</evidence>
<accession>A0ABT1NXC2</accession>
<dbReference type="InterPro" id="IPR004603">
    <property type="entry name" value="DNA_mismatch_endonuc_vsr"/>
</dbReference>
<comment type="similarity">
    <text evidence="6">Belongs to the Vsr family.</text>
</comment>
<keyword evidence="8" id="KW-1185">Reference proteome</keyword>